<feature type="signal peptide" evidence="2">
    <location>
        <begin position="1"/>
        <end position="21"/>
    </location>
</feature>
<keyword evidence="4" id="KW-1185">Reference proteome</keyword>
<feature type="compositionally biased region" description="Polar residues" evidence="1">
    <location>
        <begin position="22"/>
        <end position="45"/>
    </location>
</feature>
<evidence type="ECO:0000313" key="3">
    <source>
        <dbReference type="EMBL" id="MBK1815929.1"/>
    </source>
</evidence>
<dbReference type="RefSeq" id="WP_200350889.1">
    <property type="nucleotide sequence ID" value="NZ_BAABHZ010000006.1"/>
</dbReference>
<dbReference type="InterPro" id="IPR007541">
    <property type="entry name" value="Uncharacterised_BSP"/>
</dbReference>
<organism evidence="3 4">
    <name type="scientific">Luteolibacter yonseiensis</name>
    <dbReference type="NCBI Taxonomy" id="1144680"/>
    <lineage>
        <taxon>Bacteria</taxon>
        <taxon>Pseudomonadati</taxon>
        <taxon>Verrucomicrobiota</taxon>
        <taxon>Verrucomicrobiia</taxon>
        <taxon>Verrucomicrobiales</taxon>
        <taxon>Verrucomicrobiaceae</taxon>
        <taxon>Luteolibacter</taxon>
    </lineage>
</organism>
<dbReference type="PANTHER" id="PTHR33321:SF12">
    <property type="entry name" value="PLANT BASIC SECRETORY PROTEIN (BSP) FAMILY PROTEIN"/>
    <property type="match status" value="1"/>
</dbReference>
<gene>
    <name evidence="3" type="ORF">JIN84_09885</name>
</gene>
<dbReference type="Pfam" id="PF04450">
    <property type="entry name" value="BSP"/>
    <property type="match status" value="1"/>
</dbReference>
<feature type="chain" id="PRO_5037741213" description="Plant Basic Secretory Protein" evidence="2">
    <location>
        <begin position="22"/>
        <end position="456"/>
    </location>
</feature>
<evidence type="ECO:0008006" key="5">
    <source>
        <dbReference type="Google" id="ProtNLM"/>
    </source>
</evidence>
<name>A0A934R6A3_9BACT</name>
<evidence type="ECO:0000313" key="4">
    <source>
        <dbReference type="Proteomes" id="UP000600139"/>
    </source>
</evidence>
<reference evidence="3" key="1">
    <citation type="submission" date="2021-01" db="EMBL/GenBank/DDBJ databases">
        <title>Modified the classification status of verrucomicrobia.</title>
        <authorList>
            <person name="Feng X."/>
        </authorList>
    </citation>
    <scope>NUCLEOTIDE SEQUENCE</scope>
    <source>
        <strain evidence="3">JCM 18052</strain>
    </source>
</reference>
<dbReference type="AlphaFoldDB" id="A0A934R6A3"/>
<keyword evidence="2" id="KW-0732">Signal</keyword>
<dbReference type="EMBL" id="JAENIK010000011">
    <property type="protein sequence ID" value="MBK1815929.1"/>
    <property type="molecule type" value="Genomic_DNA"/>
</dbReference>
<evidence type="ECO:0000256" key="2">
    <source>
        <dbReference type="SAM" id="SignalP"/>
    </source>
</evidence>
<protein>
    <recommendedName>
        <fullName evidence="5">Plant Basic Secretory Protein</fullName>
    </recommendedName>
</protein>
<feature type="region of interest" description="Disordered" evidence="1">
    <location>
        <begin position="22"/>
        <end position="50"/>
    </location>
</feature>
<dbReference type="PANTHER" id="PTHR33321">
    <property type="match status" value="1"/>
</dbReference>
<proteinExistence type="predicted"/>
<comment type="caution">
    <text evidence="3">The sequence shown here is derived from an EMBL/GenBank/DDBJ whole genome shotgun (WGS) entry which is preliminary data.</text>
</comment>
<dbReference type="Proteomes" id="UP000600139">
    <property type="component" value="Unassembled WGS sequence"/>
</dbReference>
<sequence>MKLRPLVILIPLAASIVPSSAASGKVSFGSSPENTSFETETTPAPASNDAATGATFKVITGKADPNSAPVSVLNDGKIPRDEDEPSSNFFFSGSGGRLLVDLGKPIDLATLATYSWHNGSRSAQNYQVYAADGTAKDFVAEPGADVAPEKSGWSLIGKVDTSANKPGQHAAVISPDSGKSLGSFRYVLFDIQPNKESGFNNTFFSEIDITDANGPTLVRIEKPKVIKELFTSKDKKFRYTLDATEAPDLQEWCGKHLIPVLDEWYPKIIEMLPVDGITPSHDITFTLKDSTNLPGHLKGVPAYASGNSVVFNINFMRAEKSGEAIGAGIHEIVHVVQFGGNREQAAERKRVKRPPTWVTEGVADYIRWFLYEPQSKGAEITERNVRRAKYDDSYRVTGNFFDWVIKNHEKDLMRKLNVATHEGYSEELWKEWTGKTLEELGADWKKANFERLGLKE</sequence>
<evidence type="ECO:0000256" key="1">
    <source>
        <dbReference type="SAM" id="MobiDB-lite"/>
    </source>
</evidence>
<accession>A0A934R6A3</accession>